<dbReference type="InterPro" id="IPR045255">
    <property type="entry name" value="RanBP1-like"/>
</dbReference>
<dbReference type="EMBL" id="LN891079">
    <property type="protein sequence ID" value="CUS09521.1"/>
    <property type="molecule type" value="Genomic_DNA"/>
</dbReference>
<evidence type="ECO:0000256" key="3">
    <source>
        <dbReference type="SAM" id="MobiDB-lite"/>
    </source>
</evidence>
<evidence type="ECO:0000313" key="5">
    <source>
        <dbReference type="EMBL" id="CUS09521.1"/>
    </source>
</evidence>
<feature type="region of interest" description="Disordered" evidence="3">
    <location>
        <begin position="1"/>
        <end position="439"/>
    </location>
</feature>
<gene>
    <name evidence="5" type="ORF">GSTUAT00006394001</name>
</gene>
<proteinExistence type="predicted"/>
<keyword evidence="6" id="KW-1185">Reference proteome</keyword>
<feature type="compositionally biased region" description="Polar residues" evidence="3">
    <location>
        <begin position="291"/>
        <end position="305"/>
    </location>
</feature>
<dbReference type="SMART" id="SM00160">
    <property type="entry name" value="RanBD"/>
    <property type="match status" value="1"/>
</dbReference>
<dbReference type="PANTHER" id="PTHR23138">
    <property type="entry name" value="RAN BINDING PROTEIN"/>
    <property type="match status" value="1"/>
</dbReference>
<name>A0A292PRX7_9PEZI</name>
<dbReference type="Pfam" id="PF00638">
    <property type="entry name" value="Ran_BP1"/>
    <property type="match status" value="1"/>
</dbReference>
<organism evidence="5 6">
    <name type="scientific">Tuber aestivum</name>
    <name type="common">summer truffle</name>
    <dbReference type="NCBI Taxonomy" id="59557"/>
    <lineage>
        <taxon>Eukaryota</taxon>
        <taxon>Fungi</taxon>
        <taxon>Dikarya</taxon>
        <taxon>Ascomycota</taxon>
        <taxon>Pezizomycotina</taxon>
        <taxon>Pezizomycetes</taxon>
        <taxon>Pezizales</taxon>
        <taxon>Tuberaceae</taxon>
        <taxon>Tuber</taxon>
    </lineage>
</organism>
<dbReference type="InterPro" id="IPR011993">
    <property type="entry name" value="PH-like_dom_sf"/>
</dbReference>
<comment type="subcellular location">
    <subcellularLocation>
        <location evidence="1">Nucleus</location>
    </subcellularLocation>
</comment>
<feature type="compositionally biased region" description="Polar residues" evidence="3">
    <location>
        <begin position="352"/>
        <end position="370"/>
    </location>
</feature>
<feature type="compositionally biased region" description="Basic and acidic residues" evidence="3">
    <location>
        <begin position="159"/>
        <end position="170"/>
    </location>
</feature>
<sequence length="588" mass="62577">MTNSGVATDDLGAKSPSRTPPQSIARGSDKDDNNVTHGQDMDSLEPTHKETEIADDGDSGSLSGSSDNEQVRERLKKTYIANVLPESAAGSESQREDGEHKATDSAAVSETDQEMGEERPRRPRKRSIEETDPSEDVNMGNEGHGREADSRHRVHERKRSREISDDDMARAARALNRVKTPPTHPEEDEIMGHNDGLHSASSAMASPRKLERKRSRNRFDEDDKDKDADRRKKMVAERKEERDSGTNADTATPSNELTNGKALGKPEVARMSSTEADPKPESKILAGCGFGNTSSKSPFATSSAGSKPLFGGSGSSDKFKKSAFGTMSGSAASPFATLGSAPHPSSPFGVLGSTTTNPSAFSSGFGNSYGPSGFGSLGGKAGDVISSAPKLSGPLGGTAARPFGAPDDDDEKTDDENGEGSGVDLEAHKEASSGKETFTQQEIATGEEGEITVFKCPGKIFSFDKENKVWKERGKGTFKLNTKGSKPSTSASAFGLDDAPSVSVTEGKKSARILMRTDGTYTLILNVPIFKGMIFGDHAGNKPSGNQFLLLIPNSSGGLDSMTLKLKSAAHAKELYDHVRNLHEELFS</sequence>
<evidence type="ECO:0000259" key="4">
    <source>
        <dbReference type="PROSITE" id="PS50196"/>
    </source>
</evidence>
<dbReference type="InterPro" id="IPR000156">
    <property type="entry name" value="Ran_bind_dom"/>
</dbReference>
<feature type="compositionally biased region" description="Basic and acidic residues" evidence="3">
    <location>
        <begin position="217"/>
        <end position="244"/>
    </location>
</feature>
<reference evidence="5" key="1">
    <citation type="submission" date="2015-10" db="EMBL/GenBank/DDBJ databases">
        <authorList>
            <person name="Regsiter A."/>
            <person name="william w."/>
        </authorList>
    </citation>
    <scope>NUCLEOTIDE SEQUENCE</scope>
    <source>
        <strain evidence="5">Montdore</strain>
    </source>
</reference>
<dbReference type="Gene3D" id="2.30.29.30">
    <property type="entry name" value="Pleckstrin-homology domain (PH domain)/Phosphotyrosine-binding domain (PTB)"/>
    <property type="match status" value="1"/>
</dbReference>
<accession>A0A292PRX7</accession>
<dbReference type="PANTHER" id="PTHR23138:SF142">
    <property type="entry name" value="RAN-BINDING PROTEIN 3B-RELATED"/>
    <property type="match status" value="1"/>
</dbReference>
<dbReference type="GO" id="GO:0005634">
    <property type="term" value="C:nucleus"/>
    <property type="evidence" value="ECO:0007669"/>
    <property type="project" value="UniProtKB-SubCell"/>
</dbReference>
<feature type="compositionally biased region" description="Acidic residues" evidence="3">
    <location>
        <begin position="406"/>
        <end position="418"/>
    </location>
</feature>
<dbReference type="Proteomes" id="UP001412239">
    <property type="component" value="Unassembled WGS sequence"/>
</dbReference>
<keyword evidence="2" id="KW-0539">Nucleus</keyword>
<feature type="domain" description="RanBD1" evidence="4">
    <location>
        <begin position="442"/>
        <end position="588"/>
    </location>
</feature>
<dbReference type="PROSITE" id="PS50196">
    <property type="entry name" value="RANBD1"/>
    <property type="match status" value="1"/>
</dbReference>
<dbReference type="AlphaFoldDB" id="A0A292PRX7"/>
<evidence type="ECO:0000256" key="1">
    <source>
        <dbReference type="ARBA" id="ARBA00004123"/>
    </source>
</evidence>
<feature type="compositionally biased region" description="Polar residues" evidence="3">
    <location>
        <begin position="245"/>
        <end position="258"/>
    </location>
</feature>
<protein>
    <recommendedName>
        <fullName evidence="4">RanBD1 domain-containing protein</fullName>
    </recommendedName>
</protein>
<feature type="compositionally biased region" description="Gly residues" evidence="3">
    <location>
        <begin position="372"/>
        <end position="381"/>
    </location>
</feature>
<evidence type="ECO:0000256" key="2">
    <source>
        <dbReference type="ARBA" id="ARBA00023242"/>
    </source>
</evidence>
<feature type="compositionally biased region" description="Basic and acidic residues" evidence="3">
    <location>
        <begin position="93"/>
        <end position="103"/>
    </location>
</feature>
<evidence type="ECO:0000313" key="6">
    <source>
        <dbReference type="Proteomes" id="UP001412239"/>
    </source>
</evidence>
<dbReference type="SUPFAM" id="SSF50729">
    <property type="entry name" value="PH domain-like"/>
    <property type="match status" value="1"/>
</dbReference>